<gene>
    <name evidence="1" type="ORF">LSH36_561g03082</name>
</gene>
<proteinExistence type="predicted"/>
<reference evidence="1" key="1">
    <citation type="journal article" date="2023" name="Mol. Biol. Evol.">
        <title>Third-Generation Sequencing Reveals the Adaptive Role of the Epigenome in Three Deep-Sea Polychaetes.</title>
        <authorList>
            <person name="Perez M."/>
            <person name="Aroh O."/>
            <person name="Sun Y."/>
            <person name="Lan Y."/>
            <person name="Juniper S.K."/>
            <person name="Young C.R."/>
            <person name="Angers B."/>
            <person name="Qian P.Y."/>
        </authorList>
    </citation>
    <scope>NUCLEOTIDE SEQUENCE</scope>
    <source>
        <strain evidence="1">P08H-3</strain>
    </source>
</reference>
<dbReference type="EMBL" id="JAODUP010000561">
    <property type="protein sequence ID" value="KAK2147301.1"/>
    <property type="molecule type" value="Genomic_DNA"/>
</dbReference>
<evidence type="ECO:0000313" key="1">
    <source>
        <dbReference type="EMBL" id="KAK2147301.1"/>
    </source>
</evidence>
<comment type="caution">
    <text evidence="1">The sequence shown here is derived from an EMBL/GenBank/DDBJ whole genome shotgun (WGS) entry which is preliminary data.</text>
</comment>
<dbReference type="AlphaFoldDB" id="A0AAD9J6E1"/>
<organism evidence="1 2">
    <name type="scientific">Paralvinella palmiformis</name>
    <dbReference type="NCBI Taxonomy" id="53620"/>
    <lineage>
        <taxon>Eukaryota</taxon>
        <taxon>Metazoa</taxon>
        <taxon>Spiralia</taxon>
        <taxon>Lophotrochozoa</taxon>
        <taxon>Annelida</taxon>
        <taxon>Polychaeta</taxon>
        <taxon>Sedentaria</taxon>
        <taxon>Canalipalpata</taxon>
        <taxon>Terebellida</taxon>
        <taxon>Terebelliformia</taxon>
        <taxon>Alvinellidae</taxon>
        <taxon>Paralvinella</taxon>
    </lineage>
</organism>
<dbReference type="Proteomes" id="UP001208570">
    <property type="component" value="Unassembled WGS sequence"/>
</dbReference>
<protein>
    <submittedName>
        <fullName evidence="1">Uncharacterized protein</fullName>
    </submittedName>
</protein>
<keyword evidence="2" id="KW-1185">Reference proteome</keyword>
<evidence type="ECO:0000313" key="2">
    <source>
        <dbReference type="Proteomes" id="UP001208570"/>
    </source>
</evidence>
<sequence>MQWENDCSLFIQSCQQSLFSSLARLLPKSSTSWQNT</sequence>
<accession>A0AAD9J6E1</accession>
<name>A0AAD9J6E1_9ANNE</name>